<dbReference type="GO" id="GO:0005886">
    <property type="term" value="C:plasma membrane"/>
    <property type="evidence" value="ECO:0007669"/>
    <property type="project" value="UniProtKB-SubCell"/>
</dbReference>
<dbReference type="InterPro" id="IPR011701">
    <property type="entry name" value="MFS"/>
</dbReference>
<dbReference type="AlphaFoldDB" id="A0A346XSJ4"/>
<dbReference type="Pfam" id="PF07690">
    <property type="entry name" value="MFS_1"/>
    <property type="match status" value="1"/>
</dbReference>
<reference evidence="9 10" key="1">
    <citation type="submission" date="2018-09" db="EMBL/GenBank/DDBJ databases">
        <title>Complete genome sequence of Euzebya sp. DY32-46 isolated from seawater of Pacific Ocean.</title>
        <authorList>
            <person name="Xu L."/>
            <person name="Wu Y.-H."/>
            <person name="Xu X.-W."/>
        </authorList>
    </citation>
    <scope>NUCLEOTIDE SEQUENCE [LARGE SCALE GENOMIC DNA]</scope>
    <source>
        <strain evidence="9 10">DY32-46</strain>
    </source>
</reference>
<keyword evidence="10" id="KW-1185">Reference proteome</keyword>
<comment type="subcellular location">
    <subcellularLocation>
        <location evidence="1">Cell membrane</location>
        <topology evidence="1">Multi-pass membrane protein</topology>
    </subcellularLocation>
</comment>
<evidence type="ECO:0000313" key="10">
    <source>
        <dbReference type="Proteomes" id="UP000264006"/>
    </source>
</evidence>
<feature type="compositionally biased region" description="Low complexity" evidence="6">
    <location>
        <begin position="428"/>
        <end position="441"/>
    </location>
</feature>
<dbReference type="EMBL" id="CP031165">
    <property type="protein sequence ID" value="AXV05191.1"/>
    <property type="molecule type" value="Genomic_DNA"/>
</dbReference>
<feature type="domain" description="Major facilitator superfamily (MFS) profile" evidence="8">
    <location>
        <begin position="215"/>
        <end position="455"/>
    </location>
</feature>
<sequence>MSPESTTPLRRLLRRPMFRRWAVVNLLARLPMTMNLLALVLVGEAVTGSLANGASLAGIATVSAGLAAQWRGRMLDRVELREGLRRHLGLSALAVLALLGAAAVEAPFVVLAVLVALQGLASAAILGAFRTLLVECVPKEDLEPANALDAVFVEVAFVAGPAVAGILALAVGPLGVLVSMVASFSVAALMLRSLPTREPAAPGATPGPAPLRTRGATAVYALVFATGLPLGAWEATIPARIEAFGMDPASAGPLMALAALGSGIAGLAAANLRDPLRYGRLMASALLVAFGLLILPTAYATSLPLLGLAIFGFGLPIAPLNALAGLAFQRTVATPRRAEGFALYPAMILIGAGIGQTIAGLLLDRLGAATLIRTLAVMPILVAVPVLGAALRRRLAGLPPGVGFGHDPTIVDPDSWLAPAAEVPVDLADTPAAHHTAPVAPRSDTREIRDSTQPS</sequence>
<evidence type="ECO:0000259" key="8">
    <source>
        <dbReference type="PROSITE" id="PS50850"/>
    </source>
</evidence>
<feature type="transmembrane region" description="Helical" evidence="7">
    <location>
        <begin position="281"/>
        <end position="299"/>
    </location>
</feature>
<evidence type="ECO:0000256" key="6">
    <source>
        <dbReference type="SAM" id="MobiDB-lite"/>
    </source>
</evidence>
<feature type="transmembrane region" description="Helical" evidence="7">
    <location>
        <begin position="369"/>
        <end position="391"/>
    </location>
</feature>
<feature type="transmembrane region" description="Helical" evidence="7">
    <location>
        <begin position="305"/>
        <end position="328"/>
    </location>
</feature>
<evidence type="ECO:0000256" key="3">
    <source>
        <dbReference type="ARBA" id="ARBA00022692"/>
    </source>
</evidence>
<evidence type="ECO:0000256" key="1">
    <source>
        <dbReference type="ARBA" id="ARBA00004651"/>
    </source>
</evidence>
<dbReference type="PANTHER" id="PTHR23513">
    <property type="entry name" value="INTEGRAL MEMBRANE EFFLUX PROTEIN-RELATED"/>
    <property type="match status" value="1"/>
</dbReference>
<feature type="region of interest" description="Disordered" evidence="6">
    <location>
        <begin position="428"/>
        <end position="455"/>
    </location>
</feature>
<feature type="transmembrane region" description="Helical" evidence="7">
    <location>
        <begin position="88"/>
        <end position="104"/>
    </location>
</feature>
<feature type="transmembrane region" description="Helical" evidence="7">
    <location>
        <begin position="176"/>
        <end position="194"/>
    </location>
</feature>
<evidence type="ECO:0000256" key="2">
    <source>
        <dbReference type="ARBA" id="ARBA00022475"/>
    </source>
</evidence>
<dbReference type="OrthoDB" id="9180256at2"/>
<evidence type="ECO:0000256" key="7">
    <source>
        <dbReference type="SAM" id="Phobius"/>
    </source>
</evidence>
<dbReference type="Gene3D" id="1.20.1250.20">
    <property type="entry name" value="MFS general substrate transporter like domains"/>
    <property type="match status" value="1"/>
</dbReference>
<feature type="transmembrane region" description="Helical" evidence="7">
    <location>
        <begin position="150"/>
        <end position="170"/>
    </location>
</feature>
<accession>A0A346XSJ4</accession>
<feature type="transmembrane region" description="Helical" evidence="7">
    <location>
        <begin position="253"/>
        <end position="272"/>
    </location>
</feature>
<dbReference type="InterPro" id="IPR020846">
    <property type="entry name" value="MFS_dom"/>
</dbReference>
<dbReference type="GO" id="GO:0022857">
    <property type="term" value="F:transmembrane transporter activity"/>
    <property type="evidence" value="ECO:0007669"/>
    <property type="project" value="InterPro"/>
</dbReference>
<keyword evidence="2" id="KW-1003">Cell membrane</keyword>
<dbReference type="SUPFAM" id="SSF103473">
    <property type="entry name" value="MFS general substrate transporter"/>
    <property type="match status" value="1"/>
</dbReference>
<dbReference type="Proteomes" id="UP000264006">
    <property type="component" value="Chromosome"/>
</dbReference>
<evidence type="ECO:0000313" key="9">
    <source>
        <dbReference type="EMBL" id="AXV05191.1"/>
    </source>
</evidence>
<feature type="transmembrane region" description="Helical" evidence="7">
    <location>
        <begin position="21"/>
        <end position="43"/>
    </location>
</feature>
<dbReference type="KEGG" id="euz:DVS28_a0484"/>
<evidence type="ECO:0000256" key="5">
    <source>
        <dbReference type="ARBA" id="ARBA00023136"/>
    </source>
</evidence>
<feature type="transmembrane region" description="Helical" evidence="7">
    <location>
        <begin position="110"/>
        <end position="129"/>
    </location>
</feature>
<dbReference type="RefSeq" id="WP_114590033.1">
    <property type="nucleotide sequence ID" value="NZ_CP031165.1"/>
</dbReference>
<evidence type="ECO:0000256" key="4">
    <source>
        <dbReference type="ARBA" id="ARBA00022989"/>
    </source>
</evidence>
<dbReference type="PROSITE" id="PS50850">
    <property type="entry name" value="MFS"/>
    <property type="match status" value="1"/>
</dbReference>
<dbReference type="InterPro" id="IPR036259">
    <property type="entry name" value="MFS_trans_sf"/>
</dbReference>
<feature type="compositionally biased region" description="Basic and acidic residues" evidence="6">
    <location>
        <begin position="443"/>
        <end position="455"/>
    </location>
</feature>
<feature type="transmembrane region" description="Helical" evidence="7">
    <location>
        <begin position="49"/>
        <end position="68"/>
    </location>
</feature>
<keyword evidence="5 7" id="KW-0472">Membrane</keyword>
<name>A0A346XSJ4_9ACTN</name>
<feature type="transmembrane region" description="Helical" evidence="7">
    <location>
        <begin position="215"/>
        <end position="233"/>
    </location>
</feature>
<dbReference type="PANTHER" id="PTHR23513:SF11">
    <property type="entry name" value="STAPHYLOFERRIN A TRANSPORTER"/>
    <property type="match status" value="1"/>
</dbReference>
<protein>
    <submittedName>
        <fullName evidence="9">ABC transporter, permease protein</fullName>
    </submittedName>
</protein>
<proteinExistence type="predicted"/>
<organism evidence="9 10">
    <name type="scientific">Euzebya pacifica</name>
    <dbReference type="NCBI Taxonomy" id="1608957"/>
    <lineage>
        <taxon>Bacteria</taxon>
        <taxon>Bacillati</taxon>
        <taxon>Actinomycetota</taxon>
        <taxon>Nitriliruptoria</taxon>
        <taxon>Euzebyales</taxon>
    </lineage>
</organism>
<keyword evidence="4 7" id="KW-1133">Transmembrane helix</keyword>
<feature type="transmembrane region" description="Helical" evidence="7">
    <location>
        <begin position="340"/>
        <end position="363"/>
    </location>
</feature>
<gene>
    <name evidence="9" type="ORF">DVS28_a0484</name>
</gene>
<keyword evidence="3 7" id="KW-0812">Transmembrane</keyword>